<keyword evidence="1" id="KW-0479">Metal-binding</keyword>
<dbReference type="Pfam" id="PF01807">
    <property type="entry name" value="Zn_ribbon_DnaG"/>
    <property type="match status" value="1"/>
</dbReference>
<keyword evidence="3" id="KW-0862">Zinc</keyword>
<evidence type="ECO:0000313" key="6">
    <source>
        <dbReference type="Proteomes" id="UP000251993"/>
    </source>
</evidence>
<dbReference type="InterPro" id="IPR002694">
    <property type="entry name" value="Znf_CHC2"/>
</dbReference>
<evidence type="ECO:0000256" key="3">
    <source>
        <dbReference type="ARBA" id="ARBA00022833"/>
    </source>
</evidence>
<dbReference type="GO" id="GO:0005737">
    <property type="term" value="C:cytoplasm"/>
    <property type="evidence" value="ECO:0007669"/>
    <property type="project" value="TreeGrafter"/>
</dbReference>
<dbReference type="EMBL" id="CP030850">
    <property type="protein sequence ID" value="AXE18583.1"/>
    <property type="molecule type" value="Genomic_DNA"/>
</dbReference>
<organism evidence="5 6">
    <name type="scientific">Runella rosea</name>
    <dbReference type="NCBI Taxonomy" id="2259595"/>
    <lineage>
        <taxon>Bacteria</taxon>
        <taxon>Pseudomonadati</taxon>
        <taxon>Bacteroidota</taxon>
        <taxon>Cytophagia</taxon>
        <taxon>Cytophagales</taxon>
        <taxon>Spirosomataceae</taxon>
        <taxon>Runella</taxon>
    </lineage>
</organism>
<dbReference type="Gene3D" id="3.90.580.10">
    <property type="entry name" value="Zinc finger, CHC2-type domain"/>
    <property type="match status" value="1"/>
</dbReference>
<dbReference type="Pfam" id="PF13155">
    <property type="entry name" value="Toprim_2"/>
    <property type="match status" value="1"/>
</dbReference>
<evidence type="ECO:0000313" key="5">
    <source>
        <dbReference type="EMBL" id="AXE18583.1"/>
    </source>
</evidence>
<gene>
    <name evidence="5" type="ORF">DR864_12860</name>
</gene>
<sequence>MEINVQAFNHFFIINFSTMQNRIFFDKETIEQAKTVSIPVFLQSIGIEPLKTVGNEWLYLSPLRNEKTASFYVNTSKNCFTDFGGSEQMKGDSIRLVQIVNNCHFKEAVKVLLGLAPQTISFSFSGHSTSTKNGLTVAAVKPLTHTALIKYVQSRGIALNLAKAYLNEVHYLSNDKPYFAVGFRNDNDGFELRNSLGFKGKTANGVSTFDLGTDSIAVFEGFFDFLSALQHYDKQAPSISTIVLNTTNNLKAVLPILAQYRQINTFLDNDKAGLQALKTLINSCLNVKNYASLLYPNHKDFNAYLCENSNVNRLKTA</sequence>
<dbReference type="SUPFAM" id="SSF57783">
    <property type="entry name" value="Zinc beta-ribbon"/>
    <property type="match status" value="1"/>
</dbReference>
<dbReference type="SUPFAM" id="SSF56731">
    <property type="entry name" value="DNA primase core"/>
    <property type="match status" value="1"/>
</dbReference>
<dbReference type="PANTHER" id="PTHR30313:SF2">
    <property type="entry name" value="DNA PRIMASE"/>
    <property type="match status" value="1"/>
</dbReference>
<evidence type="ECO:0000259" key="4">
    <source>
        <dbReference type="SMART" id="SM00400"/>
    </source>
</evidence>
<dbReference type="GO" id="GO:0003899">
    <property type="term" value="F:DNA-directed RNA polymerase activity"/>
    <property type="evidence" value="ECO:0007669"/>
    <property type="project" value="InterPro"/>
</dbReference>
<reference evidence="5 6" key="1">
    <citation type="submission" date="2018-07" db="EMBL/GenBank/DDBJ databases">
        <title>Genome sequencing of Runella.</title>
        <authorList>
            <person name="Baek M.-G."/>
            <person name="Yi H."/>
        </authorList>
    </citation>
    <scope>NUCLEOTIDE SEQUENCE [LARGE SCALE GENOMIC DNA]</scope>
    <source>
        <strain evidence="5 6">HYN0085</strain>
    </source>
</reference>
<dbReference type="OrthoDB" id="8536512at2"/>
<dbReference type="CDD" id="cd01029">
    <property type="entry name" value="TOPRIM_primases"/>
    <property type="match status" value="1"/>
</dbReference>
<feature type="domain" description="Zinc finger CHC2-type" evidence="4">
    <location>
        <begin position="57"/>
        <end position="113"/>
    </location>
</feature>
<proteinExistence type="predicted"/>
<dbReference type="GO" id="GO:0006269">
    <property type="term" value="P:DNA replication, synthesis of primer"/>
    <property type="evidence" value="ECO:0007669"/>
    <property type="project" value="TreeGrafter"/>
</dbReference>
<protein>
    <submittedName>
        <fullName evidence="5">Mobilization protein</fullName>
    </submittedName>
</protein>
<evidence type="ECO:0000256" key="1">
    <source>
        <dbReference type="ARBA" id="ARBA00022723"/>
    </source>
</evidence>
<keyword evidence="6" id="KW-1185">Reference proteome</keyword>
<dbReference type="GO" id="GO:0003677">
    <property type="term" value="F:DNA binding"/>
    <property type="evidence" value="ECO:0007669"/>
    <property type="project" value="InterPro"/>
</dbReference>
<dbReference type="AlphaFoldDB" id="A0A344TIW2"/>
<dbReference type="Gene3D" id="3.40.1360.10">
    <property type="match status" value="1"/>
</dbReference>
<keyword evidence="2" id="KW-0863">Zinc-finger</keyword>
<dbReference type="GO" id="GO:0008270">
    <property type="term" value="F:zinc ion binding"/>
    <property type="evidence" value="ECO:0007669"/>
    <property type="project" value="UniProtKB-KW"/>
</dbReference>
<dbReference type="SMART" id="SM00400">
    <property type="entry name" value="ZnF_CHCC"/>
    <property type="match status" value="1"/>
</dbReference>
<name>A0A344TIW2_9BACT</name>
<accession>A0A344TIW2</accession>
<evidence type="ECO:0000256" key="2">
    <source>
        <dbReference type="ARBA" id="ARBA00022771"/>
    </source>
</evidence>
<dbReference type="InterPro" id="IPR034154">
    <property type="entry name" value="TOPRIM_DnaG/twinkle"/>
</dbReference>
<dbReference type="Proteomes" id="UP000251993">
    <property type="component" value="Chromosome"/>
</dbReference>
<dbReference type="InterPro" id="IPR036977">
    <property type="entry name" value="DNA_primase_Znf_CHC2"/>
</dbReference>
<dbReference type="PANTHER" id="PTHR30313">
    <property type="entry name" value="DNA PRIMASE"/>
    <property type="match status" value="1"/>
</dbReference>
<dbReference type="InterPro" id="IPR050219">
    <property type="entry name" value="DnaG_primase"/>
</dbReference>
<dbReference type="KEGG" id="run:DR864_12860"/>